<keyword evidence="3" id="KW-0539">Nucleus</keyword>
<feature type="compositionally biased region" description="Basic residues" evidence="4">
    <location>
        <begin position="237"/>
        <end position="249"/>
    </location>
</feature>
<keyword evidence="8" id="KW-1185">Reference proteome</keyword>
<evidence type="ECO:0000259" key="5">
    <source>
        <dbReference type="PROSITE" id="PS50172"/>
    </source>
</evidence>
<organism evidence="7 8">
    <name type="scientific">Urochloa decumbens</name>
    <dbReference type="NCBI Taxonomy" id="240449"/>
    <lineage>
        <taxon>Eukaryota</taxon>
        <taxon>Viridiplantae</taxon>
        <taxon>Streptophyta</taxon>
        <taxon>Embryophyta</taxon>
        <taxon>Tracheophyta</taxon>
        <taxon>Spermatophyta</taxon>
        <taxon>Magnoliopsida</taxon>
        <taxon>Liliopsida</taxon>
        <taxon>Poales</taxon>
        <taxon>Poaceae</taxon>
        <taxon>PACMAD clade</taxon>
        <taxon>Panicoideae</taxon>
        <taxon>Panicodae</taxon>
        <taxon>Paniceae</taxon>
        <taxon>Melinidinae</taxon>
        <taxon>Urochloa</taxon>
    </lineage>
</organism>
<comment type="subcellular location">
    <subcellularLocation>
        <location evidence="1">Nucleus</location>
    </subcellularLocation>
</comment>
<feature type="compositionally biased region" description="Polar residues" evidence="4">
    <location>
        <begin position="13"/>
        <end position="24"/>
    </location>
</feature>
<evidence type="ECO:0000256" key="3">
    <source>
        <dbReference type="ARBA" id="ARBA00023242"/>
    </source>
</evidence>
<feature type="domain" description="BRCT" evidence="5">
    <location>
        <begin position="420"/>
        <end position="509"/>
    </location>
</feature>
<accession>A0ABC8Z2U7</accession>
<dbReference type="Pfam" id="PF16589">
    <property type="entry name" value="BRCT_2"/>
    <property type="match status" value="1"/>
</dbReference>
<dbReference type="InterPro" id="IPR036420">
    <property type="entry name" value="BRCT_dom_sf"/>
</dbReference>
<dbReference type="GO" id="GO:0006974">
    <property type="term" value="P:DNA damage response"/>
    <property type="evidence" value="ECO:0007669"/>
    <property type="project" value="UniProtKB-KW"/>
</dbReference>
<dbReference type="SUPFAM" id="SSF52113">
    <property type="entry name" value="BRCT domain"/>
    <property type="match status" value="1"/>
</dbReference>
<feature type="region of interest" description="Disordered" evidence="4">
    <location>
        <begin position="230"/>
        <end position="265"/>
    </location>
</feature>
<dbReference type="SMART" id="SM00292">
    <property type="entry name" value="BRCT"/>
    <property type="match status" value="1"/>
</dbReference>
<dbReference type="GO" id="GO:0005634">
    <property type="term" value="C:nucleus"/>
    <property type="evidence" value="ECO:0007669"/>
    <property type="project" value="UniProtKB-SubCell"/>
</dbReference>
<dbReference type="AlphaFoldDB" id="A0ABC8Z2U7"/>
<dbReference type="Pfam" id="PF16770">
    <property type="entry name" value="RTT107_BRCT_5"/>
    <property type="match status" value="1"/>
</dbReference>
<protein>
    <recommendedName>
        <fullName evidence="5">BRCT domain-containing protein</fullName>
    </recommendedName>
</protein>
<reference evidence="8" key="1">
    <citation type="submission" date="2024-06" db="EMBL/GenBank/DDBJ databases">
        <authorList>
            <person name="Ryan C."/>
        </authorList>
    </citation>
    <scope>NUCLEOTIDE SEQUENCE [LARGE SCALE GENOMIC DNA]</scope>
</reference>
<evidence type="ECO:0000313" key="6">
    <source>
        <dbReference type="EMBL" id="CAL4945617.1"/>
    </source>
</evidence>
<dbReference type="InterPro" id="IPR051579">
    <property type="entry name" value="DDR_Transcriptional_Reg"/>
</dbReference>
<dbReference type="EMBL" id="OZ075128">
    <property type="protein sequence ID" value="CAL4952779.1"/>
    <property type="molecule type" value="Genomic_DNA"/>
</dbReference>
<evidence type="ECO:0000313" key="7">
    <source>
        <dbReference type="EMBL" id="CAL4952779.1"/>
    </source>
</evidence>
<dbReference type="CDD" id="cd18432">
    <property type="entry name" value="BRCT_PAXIP1_rpt6_like"/>
    <property type="match status" value="1"/>
</dbReference>
<feature type="region of interest" description="Disordered" evidence="4">
    <location>
        <begin position="1"/>
        <end position="24"/>
    </location>
</feature>
<dbReference type="Proteomes" id="UP001497457">
    <property type="component" value="Chromosome 18b"/>
</dbReference>
<dbReference type="CDD" id="cd17744">
    <property type="entry name" value="BRCT_MDC1_rpt1"/>
    <property type="match status" value="1"/>
</dbReference>
<evidence type="ECO:0000256" key="4">
    <source>
        <dbReference type="SAM" id="MobiDB-lite"/>
    </source>
</evidence>
<evidence type="ECO:0000313" key="8">
    <source>
        <dbReference type="Proteomes" id="UP001497457"/>
    </source>
</evidence>
<dbReference type="Gene3D" id="3.40.50.10190">
    <property type="entry name" value="BRCT domain"/>
    <property type="match status" value="2"/>
</dbReference>
<dbReference type="EMBL" id="OZ075127">
    <property type="protein sequence ID" value="CAL4945617.1"/>
    <property type="molecule type" value="Genomic_DNA"/>
</dbReference>
<proteinExistence type="predicted"/>
<dbReference type="PANTHER" id="PTHR23196">
    <property type="entry name" value="PAX TRANSCRIPTION ACTIVATION DOMAIN INTERACTING PROTEIN"/>
    <property type="match status" value="1"/>
</dbReference>
<sequence length="631" mass="69379">MSSARVQGRLDYLNSQEPGDESQATAINTVERLLVEDDFFDKEVADDIETPQKTSTDPISAIKSASMLGTKVAQCLAKRTEYNSPLQKSGIFDWADTLNNDECTAVTISRKKQRIHANTQVKHLDSQRCGGKGSSTRAGSVSDCIGGDSGMDSFKKLEPVGSTDDLYEAYDIGPSTQMAAEAMEALSNASTVNCVVRENTHPESSLRTNLEKERKADKICSVESPIQKQIGGSLSSLKKHPSKSKKVKNPKQMAGKARSVDSGSIQGAMNHEVSEGTKGSGPSDSNILGSDAVIHPRRKRSYMFISRSSKVQFNKAGSSTTFTSKSREVADSSTAKTVSATSPDFNKYAGVEKRSTSAQEDHNSSLTSRIPLRELNSTCPQSRTRISNKALRKGLLKSPGSRELASLLRNEASPVLQSSRRRRNMSKVRVLFSQSMDKETIKMQTKILIPFGLPVATTITEATHFVAEKFARTRNMLEAMARGIPIVTPSWLECCGEARCFIDEKEYIMRDMKKEKELGFSMPVSIGRACKKPLLEGRRVLITPNAKPSKELLKNLVLAAHGQPLERLTASGMKNKNFEGGFVISCEQDHGVCIPLIKRGLQVFDSELLLHGIVTQKLEFGRYRLFHEKTI</sequence>
<reference evidence="7 8" key="2">
    <citation type="submission" date="2024-10" db="EMBL/GenBank/DDBJ databases">
        <authorList>
            <person name="Ryan C."/>
        </authorList>
    </citation>
    <scope>NUCLEOTIDE SEQUENCE [LARGE SCALE GENOMIC DNA]</scope>
</reference>
<dbReference type="Proteomes" id="UP001497457">
    <property type="component" value="Chromosome 17b"/>
</dbReference>
<name>A0ABC8Z2U7_9POAL</name>
<dbReference type="InterPro" id="IPR001357">
    <property type="entry name" value="BRCT_dom"/>
</dbReference>
<keyword evidence="2" id="KW-0227">DNA damage</keyword>
<evidence type="ECO:0000256" key="1">
    <source>
        <dbReference type="ARBA" id="ARBA00004123"/>
    </source>
</evidence>
<dbReference type="PROSITE" id="PS50172">
    <property type="entry name" value="BRCT"/>
    <property type="match status" value="1"/>
</dbReference>
<evidence type="ECO:0000256" key="2">
    <source>
        <dbReference type="ARBA" id="ARBA00022763"/>
    </source>
</evidence>
<dbReference type="PANTHER" id="PTHR23196:SF23">
    <property type="entry name" value="OS01G0939300 PROTEIN"/>
    <property type="match status" value="1"/>
</dbReference>
<gene>
    <name evidence="6" type="ORF">URODEC1_LOCUS35587</name>
    <name evidence="7" type="ORF">URODEC1_LOCUS39733</name>
</gene>